<dbReference type="PROSITE" id="PS51779">
    <property type="entry name" value="POTRA"/>
    <property type="match status" value="1"/>
</dbReference>
<feature type="domain" description="POTRA" evidence="9">
    <location>
        <begin position="55"/>
        <end position="123"/>
    </location>
</feature>
<evidence type="ECO:0000256" key="4">
    <source>
        <dbReference type="ARBA" id="ARBA00022692"/>
    </source>
</evidence>
<dbReference type="EMBL" id="JANCLT010000010">
    <property type="protein sequence ID" value="MCP8970243.1"/>
    <property type="molecule type" value="Genomic_DNA"/>
</dbReference>
<dbReference type="InterPro" id="IPR034746">
    <property type="entry name" value="POTRA"/>
</dbReference>
<dbReference type="PANTHER" id="PTHR37820">
    <property type="entry name" value="CELL DIVISION PROTEIN DIVIB"/>
    <property type="match status" value="1"/>
</dbReference>
<keyword evidence="11" id="KW-1185">Reference proteome</keyword>
<comment type="caution">
    <text evidence="10">The sequence shown here is derived from an EMBL/GenBank/DDBJ whole genome shotgun (WGS) entry which is preliminary data.</text>
</comment>
<sequence length="261" mass="29453">MKDTKVVQLADRMPRIQKQSGKKPGKKKENRRLVLYLSVLFLLVLVVVYFRSPFSNVSGVHIKGSHYMSKEAAMKIAGITYETSYFLINPADAEQKLQQQPTVAKAKVSKRFWHQVDIVIEEYKTAGYVEREGKLVPVLGNGRMLGALPDRKLPVSAPLLANMEEEAVLKDLAGELDRMPAGIFRSISEIHLEPKPSDPLRIRLYMNEGYQVMATVRDLANKMEPYPLILQNIKPGEHVLIHLEMGAYIERIGAEGKKNEG</sequence>
<dbReference type="GO" id="GO:0005886">
    <property type="term" value="C:plasma membrane"/>
    <property type="evidence" value="ECO:0007669"/>
    <property type="project" value="UniProtKB-SubCell"/>
</dbReference>
<dbReference type="PANTHER" id="PTHR37820:SF1">
    <property type="entry name" value="CELL DIVISION PROTEIN FTSQ"/>
    <property type="match status" value="1"/>
</dbReference>
<evidence type="ECO:0000313" key="10">
    <source>
        <dbReference type="EMBL" id="MCP8970243.1"/>
    </source>
</evidence>
<reference evidence="10" key="1">
    <citation type="submission" date="2022-07" db="EMBL/GenBank/DDBJ databases">
        <authorList>
            <person name="Li W.-J."/>
            <person name="Deng Q.-Q."/>
        </authorList>
    </citation>
    <scope>NUCLEOTIDE SEQUENCE</scope>
    <source>
        <strain evidence="10">SYSU M60031</strain>
    </source>
</reference>
<evidence type="ECO:0000259" key="9">
    <source>
        <dbReference type="PROSITE" id="PS51779"/>
    </source>
</evidence>
<keyword evidence="6 8" id="KW-0472">Membrane</keyword>
<dbReference type="Pfam" id="PF08478">
    <property type="entry name" value="POTRA_1"/>
    <property type="match status" value="1"/>
</dbReference>
<keyword evidence="4 8" id="KW-0812">Transmembrane</keyword>
<comment type="subcellular location">
    <subcellularLocation>
        <location evidence="8">Cell membrane</location>
        <topology evidence="8">Single-pass type II membrane protein</topology>
    </subcellularLocation>
    <subcellularLocation>
        <location evidence="1">Membrane</location>
    </subcellularLocation>
    <text evidence="8">Localizes to the division septum.</text>
</comment>
<dbReference type="GO" id="GO:0043093">
    <property type="term" value="P:FtsZ-dependent cytokinesis"/>
    <property type="evidence" value="ECO:0007669"/>
    <property type="project" value="UniProtKB-UniRule"/>
</dbReference>
<keyword evidence="7 8" id="KW-0131">Cell cycle</keyword>
<keyword evidence="3 8" id="KW-0132">Cell division</keyword>
<organism evidence="10 11">
    <name type="scientific">Ectobacillus ponti</name>
    <dbReference type="NCBI Taxonomy" id="2961894"/>
    <lineage>
        <taxon>Bacteria</taxon>
        <taxon>Bacillati</taxon>
        <taxon>Bacillota</taxon>
        <taxon>Bacilli</taxon>
        <taxon>Bacillales</taxon>
        <taxon>Bacillaceae</taxon>
        <taxon>Ectobacillus</taxon>
    </lineage>
</organism>
<evidence type="ECO:0000256" key="8">
    <source>
        <dbReference type="HAMAP-Rule" id="MF_00912"/>
    </source>
</evidence>
<dbReference type="Gene3D" id="3.10.20.310">
    <property type="entry name" value="membrane protein fhac"/>
    <property type="match status" value="1"/>
</dbReference>
<evidence type="ECO:0000256" key="2">
    <source>
        <dbReference type="ARBA" id="ARBA00022475"/>
    </source>
</evidence>
<keyword evidence="2 8" id="KW-1003">Cell membrane</keyword>
<proteinExistence type="inferred from homology"/>
<gene>
    <name evidence="8" type="primary">divIB</name>
    <name evidence="10" type="ORF">NK662_17110</name>
</gene>
<comment type="similarity">
    <text evidence="8">Belongs to the FtsQ/DivIB family. DivIB subfamily.</text>
</comment>
<evidence type="ECO:0000256" key="3">
    <source>
        <dbReference type="ARBA" id="ARBA00022618"/>
    </source>
</evidence>
<evidence type="ECO:0000256" key="7">
    <source>
        <dbReference type="ARBA" id="ARBA00023306"/>
    </source>
</evidence>
<dbReference type="RefSeq" id="WP_254760162.1">
    <property type="nucleotide sequence ID" value="NZ_JANCLT010000010.1"/>
</dbReference>
<dbReference type="InterPro" id="IPR013685">
    <property type="entry name" value="POTRA_FtsQ_type"/>
</dbReference>
<keyword evidence="5 8" id="KW-1133">Transmembrane helix</keyword>
<dbReference type="AlphaFoldDB" id="A0AA42BU71"/>
<evidence type="ECO:0000256" key="1">
    <source>
        <dbReference type="ARBA" id="ARBA00004370"/>
    </source>
</evidence>
<dbReference type="GO" id="GO:0032153">
    <property type="term" value="C:cell division site"/>
    <property type="evidence" value="ECO:0007669"/>
    <property type="project" value="UniProtKB-UniRule"/>
</dbReference>
<dbReference type="InterPro" id="IPR050487">
    <property type="entry name" value="FtsQ_DivIB"/>
</dbReference>
<dbReference type="Proteomes" id="UP001156102">
    <property type="component" value="Unassembled WGS sequence"/>
</dbReference>
<accession>A0AA42BU71</accession>
<dbReference type="Pfam" id="PF03799">
    <property type="entry name" value="FtsQ_DivIB_C"/>
    <property type="match status" value="1"/>
</dbReference>
<feature type="transmembrane region" description="Helical" evidence="8">
    <location>
        <begin position="33"/>
        <end position="50"/>
    </location>
</feature>
<evidence type="ECO:0000313" key="11">
    <source>
        <dbReference type="Proteomes" id="UP001156102"/>
    </source>
</evidence>
<dbReference type="Gene3D" id="3.40.50.10960">
    <property type="match status" value="1"/>
</dbReference>
<name>A0AA42BU71_9BACI</name>
<dbReference type="HAMAP" id="MF_00912">
    <property type="entry name" value="DivIB"/>
    <property type="match status" value="1"/>
</dbReference>
<protein>
    <recommendedName>
        <fullName evidence="8">Cell division protein DivIB</fullName>
    </recommendedName>
</protein>
<evidence type="ECO:0000256" key="5">
    <source>
        <dbReference type="ARBA" id="ARBA00022989"/>
    </source>
</evidence>
<dbReference type="InterPro" id="IPR026580">
    <property type="entry name" value="DivIB"/>
</dbReference>
<evidence type="ECO:0000256" key="6">
    <source>
        <dbReference type="ARBA" id="ARBA00023136"/>
    </source>
</evidence>
<dbReference type="InterPro" id="IPR005548">
    <property type="entry name" value="Cell_div_FtsQ/DivIB_C"/>
</dbReference>
<comment type="function">
    <text evidence="8">Cell division protein that may be involved in stabilizing or promoting the assembly of the division complex.</text>
</comment>